<dbReference type="GO" id="GO:0005524">
    <property type="term" value="F:ATP binding"/>
    <property type="evidence" value="ECO:0007669"/>
    <property type="project" value="UniProtKB-KW"/>
</dbReference>
<evidence type="ECO:0000256" key="2">
    <source>
        <dbReference type="ARBA" id="ARBA00022840"/>
    </source>
</evidence>
<dbReference type="InterPro" id="IPR011545">
    <property type="entry name" value="DEAD/DEAH_box_helicase_dom"/>
</dbReference>
<dbReference type="Pfam" id="PF00271">
    <property type="entry name" value="Helicase_C"/>
    <property type="match status" value="1"/>
</dbReference>
<evidence type="ECO:0000313" key="7">
    <source>
        <dbReference type="Proteomes" id="UP000391919"/>
    </source>
</evidence>
<dbReference type="Gene3D" id="3.40.50.300">
    <property type="entry name" value="P-loop containing nucleotide triphosphate hydrolases"/>
    <property type="match status" value="2"/>
</dbReference>
<organism evidence="6 7">
    <name type="scientific">Weizmannia acidilactici</name>
    <dbReference type="NCBI Taxonomy" id="2607726"/>
    <lineage>
        <taxon>Bacteria</taxon>
        <taxon>Bacillati</taxon>
        <taxon>Bacillota</taxon>
        <taxon>Bacilli</taxon>
        <taxon>Bacillales</taxon>
        <taxon>Bacillaceae</taxon>
        <taxon>Heyndrickxia</taxon>
    </lineage>
</organism>
<dbReference type="InterPro" id="IPR014001">
    <property type="entry name" value="Helicase_ATP-bd"/>
</dbReference>
<comment type="caution">
    <text evidence="6">The sequence shown here is derived from an EMBL/GenBank/DDBJ whole genome shotgun (WGS) entry which is preliminary data.</text>
</comment>
<dbReference type="InterPro" id="IPR052511">
    <property type="entry name" value="ATP-dep_Helicase"/>
</dbReference>
<dbReference type="PROSITE" id="PS51192">
    <property type="entry name" value="HELICASE_ATP_BIND_1"/>
    <property type="match status" value="1"/>
</dbReference>
<evidence type="ECO:0000256" key="1">
    <source>
        <dbReference type="ARBA" id="ARBA00022741"/>
    </source>
</evidence>
<dbReference type="Pfam" id="PF00270">
    <property type="entry name" value="DEAD"/>
    <property type="match status" value="1"/>
</dbReference>
<gene>
    <name evidence="6" type="ORF">BpJC7_26890</name>
</gene>
<keyword evidence="7" id="KW-1185">Reference proteome</keyword>
<dbReference type="PANTHER" id="PTHR47962:SF5">
    <property type="entry name" value="ATP-DEPENDENT HELICASE LHR-RELATED"/>
    <property type="match status" value="1"/>
</dbReference>
<accession>A0A5J4J966</accession>
<dbReference type="PANTHER" id="PTHR47962">
    <property type="entry name" value="ATP-DEPENDENT HELICASE LHR-RELATED-RELATED"/>
    <property type="match status" value="1"/>
</dbReference>
<dbReference type="InterPro" id="IPR017170">
    <property type="entry name" value="Lhr-like"/>
</dbReference>
<dbReference type="GO" id="GO:0004386">
    <property type="term" value="F:helicase activity"/>
    <property type="evidence" value="ECO:0007669"/>
    <property type="project" value="UniProtKB-KW"/>
</dbReference>
<feature type="domain" description="Helicase ATP-binding" evidence="4">
    <location>
        <begin position="33"/>
        <end position="212"/>
    </location>
</feature>
<name>A0A5J4J966_9BACI</name>
<keyword evidence="2" id="KW-0067">ATP-binding</keyword>
<dbReference type="GO" id="GO:0003677">
    <property type="term" value="F:DNA binding"/>
    <property type="evidence" value="ECO:0007669"/>
    <property type="project" value="TreeGrafter"/>
</dbReference>
<dbReference type="EMBL" id="BKZQ01000046">
    <property type="protein sequence ID" value="GER71386.1"/>
    <property type="molecule type" value="Genomic_DNA"/>
</dbReference>
<proteinExistence type="inferred from homology"/>
<keyword evidence="6" id="KW-0347">Helicase</keyword>
<protein>
    <submittedName>
        <fullName evidence="6">ATP-dependent helicase</fullName>
    </submittedName>
</protein>
<dbReference type="InterPro" id="IPR027417">
    <property type="entry name" value="P-loop_NTPase"/>
</dbReference>
<dbReference type="SMART" id="SM00487">
    <property type="entry name" value="DEXDc"/>
    <property type="match status" value="1"/>
</dbReference>
<dbReference type="Proteomes" id="UP000391919">
    <property type="component" value="Unassembled WGS sequence"/>
</dbReference>
<evidence type="ECO:0000259" key="5">
    <source>
        <dbReference type="PROSITE" id="PS51194"/>
    </source>
</evidence>
<feature type="domain" description="Helicase C-terminal" evidence="5">
    <location>
        <begin position="239"/>
        <end position="387"/>
    </location>
</feature>
<comment type="similarity">
    <text evidence="3">Belongs to the Lhr helicase family. Lhr-Core subfamily.</text>
</comment>
<dbReference type="AlphaFoldDB" id="A0A5J4J966"/>
<dbReference type="SUPFAM" id="SSF52540">
    <property type="entry name" value="P-loop containing nucleoside triphosphate hydrolases"/>
    <property type="match status" value="1"/>
</dbReference>
<evidence type="ECO:0000313" key="6">
    <source>
        <dbReference type="EMBL" id="GER71386.1"/>
    </source>
</evidence>
<dbReference type="PIRSF" id="PIRSF037307">
    <property type="entry name" value="Lhr-like_helic_prd"/>
    <property type="match status" value="1"/>
</dbReference>
<dbReference type="SMART" id="SM00490">
    <property type="entry name" value="HELICc"/>
    <property type="match status" value="1"/>
</dbReference>
<dbReference type="InterPro" id="IPR001650">
    <property type="entry name" value="Helicase_C-like"/>
</dbReference>
<keyword evidence="1" id="KW-0547">Nucleotide-binding</keyword>
<dbReference type="RefSeq" id="WP_151706151.1">
    <property type="nucleotide sequence ID" value="NZ_BKZQ01000046.1"/>
</dbReference>
<evidence type="ECO:0000256" key="3">
    <source>
        <dbReference type="ARBA" id="ARBA00093467"/>
    </source>
</evidence>
<reference evidence="6 7" key="1">
    <citation type="submission" date="2019-09" db="EMBL/GenBank/DDBJ databases">
        <title>Draft genome sequence of Bacillus sp. JC-7.</title>
        <authorList>
            <person name="Tanaka N."/>
            <person name="Shiwa Y."/>
            <person name="Fujita N."/>
            <person name="Tanasupawat S."/>
        </authorList>
    </citation>
    <scope>NUCLEOTIDE SEQUENCE [LARGE SCALE GENOMIC DNA]</scope>
    <source>
        <strain evidence="6 7">JC-7</strain>
    </source>
</reference>
<sequence>MSTSFSLLSKRLQQGIIDRLGWKSLRAVQEDSIPEILAGKNVIIQAATAGGKTEAAFFPILSTIFEEGLLPLSVIYISPIRALLNNQEYRLKKLGSLIGVDAFKWHGEVSYGDKKHFKLNPEHIMATTPESLEVLLMNRDKLYNNLFENIRFVVIDEVHYFAGSDRGIQLMSIIERIQQYSKFDIQRIGLSATIGNPNELLDWMQGSSKRKQSLIQPDANTKRKTKLFIRYLDEWSEDELYERVLPIIKNKKSLFFADSRSLAEKIANTMHEIGLNSRLHHSSISKLYREQTEHLLQKENEIMVACTSTMELGIDVGDLDLILQYNAPNTVSSFLQRLGRTGRREGKVAHYEFITVNKEALLKSIALVELARRKWVESVHFPFHSYHVLIQQVFSSVKENNGASQHQLLQLLKYRFNFSAIQEKEFIQFLDELVSNDCLELVDGTYFLSDKLDEQFSRRNYMDICSVFETTKEFIVKYQNRDIGTLDPWFVNIYYKETEPFVFILNGLVWKAVEIDFNRFIIHVKEAEKGAIPIWLGSGQKVSFEIAQQILKILSGYENYPYLDQNAKNKLKEYRTDFQYFGMKPGNIVIEEEPKGYTIYTFAGDVINYTIATFLKEYTGTEIKSDYQKINIKIKDYPYNNLESNIEKVKNMATRESLEILKKFVGDIKLAKFQKYLPKFAEEQYLVEQLFDTKKMKEYLCNVEIDWRLL</sequence>
<dbReference type="GO" id="GO:0016887">
    <property type="term" value="F:ATP hydrolysis activity"/>
    <property type="evidence" value="ECO:0007669"/>
    <property type="project" value="TreeGrafter"/>
</dbReference>
<keyword evidence="6" id="KW-0378">Hydrolase</keyword>
<dbReference type="PROSITE" id="PS51194">
    <property type="entry name" value="HELICASE_CTER"/>
    <property type="match status" value="1"/>
</dbReference>
<evidence type="ECO:0000259" key="4">
    <source>
        <dbReference type="PROSITE" id="PS51192"/>
    </source>
</evidence>